<dbReference type="Proteomes" id="UP001314229">
    <property type="component" value="Unassembled WGS sequence"/>
</dbReference>
<protein>
    <submittedName>
        <fullName evidence="1">Uncharacterized protein</fullName>
    </submittedName>
</protein>
<name>A0AAV1MXK6_SCOSC</name>
<sequence>MLYPEVKNIKERTSLVICLKQMMSSILKRESPGALSHHLINMRQGGDDDDTSSH</sequence>
<gene>
    <name evidence="1" type="ORF">FSCOSCO3_A006915</name>
</gene>
<reference evidence="1 2" key="1">
    <citation type="submission" date="2024-01" db="EMBL/GenBank/DDBJ databases">
        <authorList>
            <person name="Alioto T."/>
            <person name="Alioto T."/>
            <person name="Gomez Garrido J."/>
        </authorList>
    </citation>
    <scope>NUCLEOTIDE SEQUENCE [LARGE SCALE GENOMIC DNA]</scope>
</reference>
<dbReference type="EMBL" id="CAWUFR010000007">
    <property type="protein sequence ID" value="CAK6951582.1"/>
    <property type="molecule type" value="Genomic_DNA"/>
</dbReference>
<comment type="caution">
    <text evidence="1">The sequence shown here is derived from an EMBL/GenBank/DDBJ whole genome shotgun (WGS) entry which is preliminary data.</text>
</comment>
<dbReference type="AlphaFoldDB" id="A0AAV1MXK6"/>
<organism evidence="1 2">
    <name type="scientific">Scomber scombrus</name>
    <name type="common">Atlantic mackerel</name>
    <name type="synonym">Scomber vernalis</name>
    <dbReference type="NCBI Taxonomy" id="13677"/>
    <lineage>
        <taxon>Eukaryota</taxon>
        <taxon>Metazoa</taxon>
        <taxon>Chordata</taxon>
        <taxon>Craniata</taxon>
        <taxon>Vertebrata</taxon>
        <taxon>Euteleostomi</taxon>
        <taxon>Actinopterygii</taxon>
        <taxon>Neopterygii</taxon>
        <taxon>Teleostei</taxon>
        <taxon>Neoteleostei</taxon>
        <taxon>Acanthomorphata</taxon>
        <taxon>Pelagiaria</taxon>
        <taxon>Scombriformes</taxon>
        <taxon>Scombridae</taxon>
        <taxon>Scomber</taxon>
    </lineage>
</organism>
<keyword evidence="2" id="KW-1185">Reference proteome</keyword>
<accession>A0AAV1MXK6</accession>
<proteinExistence type="predicted"/>
<evidence type="ECO:0000313" key="1">
    <source>
        <dbReference type="EMBL" id="CAK6951582.1"/>
    </source>
</evidence>
<evidence type="ECO:0000313" key="2">
    <source>
        <dbReference type="Proteomes" id="UP001314229"/>
    </source>
</evidence>